<dbReference type="GO" id="GO:0042545">
    <property type="term" value="P:cell wall modification"/>
    <property type="evidence" value="ECO:0007669"/>
    <property type="project" value="InterPro"/>
</dbReference>
<proteinExistence type="inferred from homology"/>
<comment type="similarity">
    <text evidence="2">Belongs to the pectinesterase family.</text>
</comment>
<dbReference type="GO" id="GO:0045490">
    <property type="term" value="P:pectin catabolic process"/>
    <property type="evidence" value="ECO:0000318"/>
    <property type="project" value="GO_Central"/>
</dbReference>
<reference evidence="9" key="1">
    <citation type="submission" date="2025-08" db="UniProtKB">
        <authorList>
            <consortium name="RefSeq"/>
        </authorList>
    </citation>
    <scope>IDENTIFICATION</scope>
</reference>
<keyword evidence="6" id="KW-0732">Signal</keyword>
<dbReference type="OrthoDB" id="2019149at2759"/>
<sequence>MITMLIVLAPIVFSQDQEPENTSNDPTSFDNWIENSMKTFYERKDQIRQGEDVVLDDALAQAEKSSKVIKVRKDGTGDFKTVADAIASIPSGNKQRIILWIGPGEYAEKITVDKSKPFLTFYGSPENMPILSSHGASASVTVESDYFMAANIIFKNSAPETDGKGGGQGGEAAAMRISGDKAVFYSCNFTGSDKSLYDDKGRHLFKDCYIESTLNFISGNGKSLYMFTEIHSKAKTNALITSSTKEKENEDTGYCFVYCNFTGSGHIYLGQEWRAKGRVIFANADIGLQISPQGSSDGGKTTDEKTIYYAEYNCSGPGSCADKPPPYVRMLSDAEAQPFVSMTYVHGSTWLLPPPIL</sequence>
<dbReference type="GeneID" id="104600786"/>
<dbReference type="EC" id="3.1.1.11" evidence="3"/>
<dbReference type="RefSeq" id="XP_010262227.1">
    <property type="nucleotide sequence ID" value="XM_010263925.1"/>
</dbReference>
<dbReference type="InterPro" id="IPR011050">
    <property type="entry name" value="Pectin_lyase_fold/virulence"/>
</dbReference>
<dbReference type="Pfam" id="PF01095">
    <property type="entry name" value="Pectinesterase"/>
    <property type="match status" value="1"/>
</dbReference>
<evidence type="ECO:0000256" key="2">
    <source>
        <dbReference type="ARBA" id="ARBA00008891"/>
    </source>
</evidence>
<organism evidence="8 9">
    <name type="scientific">Nelumbo nucifera</name>
    <name type="common">Sacred lotus</name>
    <dbReference type="NCBI Taxonomy" id="4432"/>
    <lineage>
        <taxon>Eukaryota</taxon>
        <taxon>Viridiplantae</taxon>
        <taxon>Streptophyta</taxon>
        <taxon>Embryophyta</taxon>
        <taxon>Tracheophyta</taxon>
        <taxon>Spermatophyta</taxon>
        <taxon>Magnoliopsida</taxon>
        <taxon>Proteales</taxon>
        <taxon>Nelumbonaceae</taxon>
        <taxon>Nelumbo</taxon>
    </lineage>
</organism>
<evidence type="ECO:0000256" key="6">
    <source>
        <dbReference type="SAM" id="SignalP"/>
    </source>
</evidence>
<dbReference type="InterPro" id="IPR012334">
    <property type="entry name" value="Pectin_lyas_fold"/>
</dbReference>
<dbReference type="GO" id="GO:0030599">
    <property type="term" value="F:pectinesterase activity"/>
    <property type="evidence" value="ECO:0000318"/>
    <property type="project" value="GO_Central"/>
</dbReference>
<dbReference type="InterPro" id="IPR000070">
    <property type="entry name" value="Pectinesterase_cat"/>
</dbReference>
<dbReference type="PANTHER" id="PTHR31321">
    <property type="entry name" value="ACYL-COA THIOESTER HYDROLASE YBHC-RELATED"/>
    <property type="match status" value="1"/>
</dbReference>
<evidence type="ECO:0000256" key="5">
    <source>
        <dbReference type="ARBA" id="ARBA00023085"/>
    </source>
</evidence>
<name>A0A1U8AJ63_NELNU</name>
<keyword evidence="4" id="KW-0378">Hydrolase</keyword>
<feature type="signal peptide" evidence="6">
    <location>
        <begin position="1"/>
        <end position="16"/>
    </location>
</feature>
<evidence type="ECO:0000313" key="9">
    <source>
        <dbReference type="RefSeq" id="XP_010262227.1"/>
    </source>
</evidence>
<dbReference type="UniPathway" id="UPA00545">
    <property type="reaction ID" value="UER00823"/>
</dbReference>
<dbReference type="Gene3D" id="2.160.20.10">
    <property type="entry name" value="Single-stranded right-handed beta-helix, Pectin lyase-like"/>
    <property type="match status" value="1"/>
</dbReference>
<evidence type="ECO:0000259" key="7">
    <source>
        <dbReference type="Pfam" id="PF01095"/>
    </source>
</evidence>
<evidence type="ECO:0000313" key="8">
    <source>
        <dbReference type="Proteomes" id="UP000189703"/>
    </source>
</evidence>
<feature type="chain" id="PRO_5011112471" description="pectinesterase" evidence="6">
    <location>
        <begin position="17"/>
        <end position="357"/>
    </location>
</feature>
<feature type="domain" description="Pectinesterase catalytic" evidence="7">
    <location>
        <begin position="70"/>
        <end position="347"/>
    </location>
</feature>
<evidence type="ECO:0000256" key="3">
    <source>
        <dbReference type="ARBA" id="ARBA00013229"/>
    </source>
</evidence>
<protein>
    <recommendedName>
        <fullName evidence="3">pectinesterase</fullName>
        <ecNumber evidence="3">3.1.1.11</ecNumber>
    </recommendedName>
</protein>
<dbReference type="eggNOG" id="ENOG502R3C8">
    <property type="taxonomic scope" value="Eukaryota"/>
</dbReference>
<accession>A0A1U8AJ63</accession>
<gene>
    <name evidence="9" type="primary">LOC104600786</name>
</gene>
<dbReference type="SUPFAM" id="SSF51126">
    <property type="entry name" value="Pectin lyase-like"/>
    <property type="match status" value="1"/>
</dbReference>
<dbReference type="PANTHER" id="PTHR31321:SF87">
    <property type="entry name" value="PECTINESTERASE 63-RELATED"/>
    <property type="match status" value="1"/>
</dbReference>
<dbReference type="AlphaFoldDB" id="A0A1U8AJ63"/>
<dbReference type="Proteomes" id="UP000189703">
    <property type="component" value="Unplaced"/>
</dbReference>
<evidence type="ECO:0000256" key="4">
    <source>
        <dbReference type="ARBA" id="ARBA00022801"/>
    </source>
</evidence>
<keyword evidence="5" id="KW-0063">Aspartyl esterase</keyword>
<comment type="pathway">
    <text evidence="1">Glycan metabolism; pectin degradation; 2-dehydro-3-deoxy-D-gluconate from pectin: step 1/5.</text>
</comment>
<dbReference type="KEGG" id="nnu:104600786"/>
<dbReference type="STRING" id="4432.A0A1U8AJ63"/>
<keyword evidence="8" id="KW-1185">Reference proteome</keyword>
<dbReference type="InParanoid" id="A0A1U8AJ63"/>
<evidence type="ECO:0000256" key="1">
    <source>
        <dbReference type="ARBA" id="ARBA00005184"/>
    </source>
</evidence>